<protein>
    <recommendedName>
        <fullName evidence="1">Ig-like domain-containing protein</fullName>
    </recommendedName>
</protein>
<dbReference type="SMART" id="SM00408">
    <property type="entry name" value="IGc2"/>
    <property type="match status" value="1"/>
</dbReference>
<dbReference type="InterPro" id="IPR013098">
    <property type="entry name" value="Ig_I-set"/>
</dbReference>
<organism evidence="2 3">
    <name type="scientific">Mytilus galloprovincialis</name>
    <name type="common">Mediterranean mussel</name>
    <dbReference type="NCBI Taxonomy" id="29158"/>
    <lineage>
        <taxon>Eukaryota</taxon>
        <taxon>Metazoa</taxon>
        <taxon>Spiralia</taxon>
        <taxon>Lophotrochozoa</taxon>
        <taxon>Mollusca</taxon>
        <taxon>Bivalvia</taxon>
        <taxon>Autobranchia</taxon>
        <taxon>Pteriomorphia</taxon>
        <taxon>Mytilida</taxon>
        <taxon>Mytiloidea</taxon>
        <taxon>Mytilidae</taxon>
        <taxon>Mytilinae</taxon>
        <taxon>Mytilus</taxon>
    </lineage>
</organism>
<name>A0A8B6CQK3_MYTGA</name>
<dbReference type="Pfam" id="PF07679">
    <property type="entry name" value="I-set"/>
    <property type="match status" value="1"/>
</dbReference>
<evidence type="ECO:0000313" key="2">
    <source>
        <dbReference type="EMBL" id="VDI08505.1"/>
    </source>
</evidence>
<reference evidence="2" key="1">
    <citation type="submission" date="2018-11" db="EMBL/GenBank/DDBJ databases">
        <authorList>
            <person name="Alioto T."/>
            <person name="Alioto T."/>
        </authorList>
    </citation>
    <scope>NUCLEOTIDE SEQUENCE</scope>
</reference>
<dbReference type="CDD" id="cd00096">
    <property type="entry name" value="Ig"/>
    <property type="match status" value="1"/>
</dbReference>
<dbReference type="InterPro" id="IPR013783">
    <property type="entry name" value="Ig-like_fold"/>
</dbReference>
<dbReference type="AlphaFoldDB" id="A0A8B6CQK3"/>
<dbReference type="EMBL" id="UYJE01002194">
    <property type="protein sequence ID" value="VDI08505.1"/>
    <property type="molecule type" value="Genomic_DNA"/>
</dbReference>
<evidence type="ECO:0000313" key="3">
    <source>
        <dbReference type="Proteomes" id="UP000596742"/>
    </source>
</evidence>
<dbReference type="PROSITE" id="PS50835">
    <property type="entry name" value="IG_LIKE"/>
    <property type="match status" value="1"/>
</dbReference>
<dbReference type="Gene3D" id="2.60.40.10">
    <property type="entry name" value="Immunoglobulins"/>
    <property type="match status" value="1"/>
</dbReference>
<dbReference type="SUPFAM" id="SSF48726">
    <property type="entry name" value="Immunoglobulin"/>
    <property type="match status" value="1"/>
</dbReference>
<dbReference type="Proteomes" id="UP000596742">
    <property type="component" value="Unassembled WGS sequence"/>
</dbReference>
<gene>
    <name evidence="2" type="ORF">MGAL_10B028983</name>
</gene>
<evidence type="ECO:0000259" key="1">
    <source>
        <dbReference type="PROSITE" id="PS50835"/>
    </source>
</evidence>
<sequence>MDFCGHNPYLEWEDGRSAPCTKDEKPHKLKKKMLNYNIDILGISECRWTGYGSVITTNGQKIRRKDNKIRQIFNTEVKNRYKVLSEIDDNKENMGENITEIWDNIKDIYTKTAAKLLGIKKRKRKQWLSDKTWKNIKERKAIQIIINAAKSNRLKTKLQSDYKDKAKEVKKVQRSLIPPQETVPVEMKQFKQVSSSLLVGFLFFSVPHVTSILLKSELKLSLKRKENEFMILNGDQIKIECNVKSYFPVRSVTWQKETSGEIMQITEEKCKMNCRKRPSLTIYNFEAVDQGNYRCIVRNRIGLRNGLFSSCMNHMSSVGWLTRFVSVLQHIPAFHTEDITLHTYESPHKYLTLFELYRDVEHLVDPSHLKALQRVRGLWRLYFDNQEDRDKTLTNGLVIRKKLIQTYARNPKTAENEDPNNVRVRIKNIPCSADDGQIQRALEFNHCVVHTLFRERLRVDGRVTNCQTGDRIAICVSIPNPCVTDESKNFIHSP</sequence>
<dbReference type="InterPro" id="IPR036179">
    <property type="entry name" value="Ig-like_dom_sf"/>
</dbReference>
<keyword evidence="3" id="KW-1185">Reference proteome</keyword>
<feature type="domain" description="Ig-like" evidence="1">
    <location>
        <begin position="207"/>
        <end position="299"/>
    </location>
</feature>
<dbReference type="OrthoDB" id="6203526at2759"/>
<accession>A0A8B6CQK3</accession>
<dbReference type="InterPro" id="IPR007110">
    <property type="entry name" value="Ig-like_dom"/>
</dbReference>
<dbReference type="InterPro" id="IPR003598">
    <property type="entry name" value="Ig_sub2"/>
</dbReference>
<comment type="caution">
    <text evidence="2">The sequence shown here is derived from an EMBL/GenBank/DDBJ whole genome shotgun (WGS) entry which is preliminary data.</text>
</comment>
<proteinExistence type="predicted"/>